<comment type="caution">
    <text evidence="2">The sequence shown here is derived from an EMBL/GenBank/DDBJ whole genome shotgun (WGS) entry which is preliminary data.</text>
</comment>
<evidence type="ECO:0000256" key="1">
    <source>
        <dbReference type="SAM" id="MobiDB-lite"/>
    </source>
</evidence>
<feature type="region of interest" description="Disordered" evidence="1">
    <location>
        <begin position="40"/>
        <end position="63"/>
    </location>
</feature>
<feature type="non-terminal residue" evidence="2">
    <location>
        <position position="63"/>
    </location>
</feature>
<accession>A0ABT6J479</accession>
<dbReference type="Proteomes" id="UP001156940">
    <property type="component" value="Unassembled WGS sequence"/>
</dbReference>
<dbReference type="EMBL" id="JARXRM010000008">
    <property type="protein sequence ID" value="MDH5821625.1"/>
    <property type="molecule type" value="Genomic_DNA"/>
</dbReference>
<evidence type="ECO:0000313" key="3">
    <source>
        <dbReference type="Proteomes" id="UP001156940"/>
    </source>
</evidence>
<sequence>MTADREPLTPEERDLAERLARSAPRARPSPALDARILAAARAARPAAGGGGTGARSGRPRRRW</sequence>
<evidence type="ECO:0008006" key="4">
    <source>
        <dbReference type="Google" id="ProtNLM"/>
    </source>
</evidence>
<protein>
    <recommendedName>
        <fullName evidence="4">DUF3619 family protein</fullName>
    </recommendedName>
</protein>
<dbReference type="RefSeq" id="WP_425603241.1">
    <property type="nucleotide sequence ID" value="NZ_JARXRM010000008.1"/>
</dbReference>
<keyword evidence="3" id="KW-1185">Reference proteome</keyword>
<proteinExistence type="predicted"/>
<name>A0ABT6J479_9GAMM</name>
<reference evidence="2 3" key="1">
    <citation type="submission" date="2023-04" db="EMBL/GenBank/DDBJ databases">
        <title>Luteimonas endophyticus RD2P54.</title>
        <authorList>
            <person name="Sun J.-Q."/>
        </authorList>
    </citation>
    <scope>NUCLEOTIDE SEQUENCE [LARGE SCALE GENOMIC DNA]</scope>
    <source>
        <strain evidence="2 3">RD2P54</strain>
    </source>
</reference>
<evidence type="ECO:0000313" key="2">
    <source>
        <dbReference type="EMBL" id="MDH5821625.1"/>
    </source>
</evidence>
<organism evidence="2 3">
    <name type="scientific">Luteimonas endophytica</name>
    <dbReference type="NCBI Taxonomy" id="3042023"/>
    <lineage>
        <taxon>Bacteria</taxon>
        <taxon>Pseudomonadati</taxon>
        <taxon>Pseudomonadota</taxon>
        <taxon>Gammaproteobacteria</taxon>
        <taxon>Lysobacterales</taxon>
        <taxon>Lysobacteraceae</taxon>
        <taxon>Luteimonas</taxon>
    </lineage>
</organism>
<gene>
    <name evidence="2" type="ORF">QFW77_01270</name>
</gene>